<proteinExistence type="predicted"/>
<accession>A0A8T9T1B8</accession>
<dbReference type="EMBL" id="CP095053">
    <property type="protein sequence ID" value="UOR05799.1"/>
    <property type="molecule type" value="Genomic_DNA"/>
</dbReference>
<dbReference type="KEGG" id="haei:MUN82_01570"/>
<dbReference type="AlphaFoldDB" id="A0A8T9T1B8"/>
<evidence type="ECO:0000313" key="2">
    <source>
        <dbReference type="Proteomes" id="UP000829925"/>
    </source>
</evidence>
<organism evidence="1 2">
    <name type="scientific">Hymenobacter aerilatus</name>
    <dbReference type="NCBI Taxonomy" id="2932251"/>
    <lineage>
        <taxon>Bacteria</taxon>
        <taxon>Pseudomonadati</taxon>
        <taxon>Bacteroidota</taxon>
        <taxon>Cytophagia</taxon>
        <taxon>Cytophagales</taxon>
        <taxon>Hymenobacteraceae</taxon>
        <taxon>Hymenobacter</taxon>
    </lineage>
</organism>
<gene>
    <name evidence="1" type="ORF">MUN82_01570</name>
</gene>
<dbReference type="RefSeq" id="WP_245094288.1">
    <property type="nucleotide sequence ID" value="NZ_CP095053.1"/>
</dbReference>
<name>A0A8T9T1B8_9BACT</name>
<evidence type="ECO:0000313" key="1">
    <source>
        <dbReference type="EMBL" id="UOR05799.1"/>
    </source>
</evidence>
<dbReference type="Proteomes" id="UP000829925">
    <property type="component" value="Chromosome"/>
</dbReference>
<reference evidence="1 2" key="1">
    <citation type="submission" date="2022-04" db="EMBL/GenBank/DDBJ databases">
        <title>Hymenobacter sp. isolated from the air.</title>
        <authorList>
            <person name="Won M."/>
            <person name="Lee C.-M."/>
            <person name="Woen H.-Y."/>
            <person name="Kwon S.-W."/>
        </authorList>
    </citation>
    <scope>NUCLEOTIDE SEQUENCE [LARGE SCALE GENOMIC DNA]</scope>
    <source>
        <strain evidence="2">5413 J-13</strain>
    </source>
</reference>
<protein>
    <submittedName>
        <fullName evidence="1">Uncharacterized protein</fullName>
    </submittedName>
</protein>
<sequence length="134" mass="14871">MSNSSSPYSPSVGSPIPLDTAAKWTKKYQQEHPEFDEDGVAQEPTYATFFGRKAIKKLMKRWGKRCVGIRIYQGIDDTDPTTTNRNRMVLVAVDKHGNDLLDVSECEDGSVDDPVLDNGTICPDHCSDDSPLVH</sequence>
<keyword evidence="2" id="KW-1185">Reference proteome</keyword>